<dbReference type="STRING" id="3827.A0A1S2YCL6"/>
<dbReference type="Pfam" id="PF00332">
    <property type="entry name" value="Glyco_hydro_17"/>
    <property type="match status" value="1"/>
</dbReference>
<dbReference type="InterPro" id="IPR044965">
    <property type="entry name" value="Glyco_hydro_17_plant"/>
</dbReference>
<evidence type="ECO:0000256" key="3">
    <source>
        <dbReference type="ARBA" id="ARBA00008773"/>
    </source>
</evidence>
<dbReference type="SUPFAM" id="SSF51445">
    <property type="entry name" value="(Trans)glycosidases"/>
    <property type="match status" value="1"/>
</dbReference>
<evidence type="ECO:0000256" key="12">
    <source>
        <dbReference type="ARBA" id="ARBA00023180"/>
    </source>
</evidence>
<comment type="similarity">
    <text evidence="3 17">Belongs to the glycosyl hydrolase 17 family.</text>
</comment>
<name>A0A1S2YCL6_CICAR</name>
<keyword evidence="14 18" id="KW-0326">Glycosidase</keyword>
<keyword evidence="7 19" id="KW-0732">Signal</keyword>
<evidence type="ECO:0000256" key="7">
    <source>
        <dbReference type="ARBA" id="ARBA00022729"/>
    </source>
</evidence>
<dbReference type="GO" id="GO:0006952">
    <property type="term" value="P:defense response"/>
    <property type="evidence" value="ECO:0007669"/>
    <property type="project" value="UniProtKB-KW"/>
</dbReference>
<evidence type="ECO:0000256" key="19">
    <source>
        <dbReference type="SAM" id="SignalP"/>
    </source>
</evidence>
<protein>
    <recommendedName>
        <fullName evidence="4">glucan endo-1,3-beta-D-glucosidase</fullName>
        <ecNumber evidence="4">3.2.1.39</ecNumber>
    </recommendedName>
    <alternativeName>
        <fullName evidence="15">(1-&gt;3)-beta-glucan endohydrolase</fullName>
    </alternativeName>
    <alternativeName>
        <fullName evidence="16">Beta-1,3-endoglucanase</fullName>
    </alternativeName>
</protein>
<evidence type="ECO:0000256" key="13">
    <source>
        <dbReference type="ARBA" id="ARBA00023288"/>
    </source>
</evidence>
<evidence type="ECO:0000256" key="1">
    <source>
        <dbReference type="ARBA" id="ARBA00000382"/>
    </source>
</evidence>
<evidence type="ECO:0000256" key="6">
    <source>
        <dbReference type="ARBA" id="ARBA00022622"/>
    </source>
</evidence>
<dbReference type="RefSeq" id="XP_004502874.1">
    <property type="nucleotide sequence ID" value="XM_004502817.3"/>
</dbReference>
<dbReference type="eggNOG" id="ENOG502QTIM">
    <property type="taxonomic scope" value="Eukaryota"/>
</dbReference>
<evidence type="ECO:0000256" key="8">
    <source>
        <dbReference type="ARBA" id="ARBA00022801"/>
    </source>
</evidence>
<dbReference type="GO" id="GO:0005975">
    <property type="term" value="P:carbohydrate metabolic process"/>
    <property type="evidence" value="ECO:0007669"/>
    <property type="project" value="InterPro"/>
</dbReference>
<keyword evidence="12" id="KW-0325">Glycoprotein</keyword>
<proteinExistence type="inferred from homology"/>
<keyword evidence="5" id="KW-1003">Cell membrane</keyword>
<keyword evidence="6" id="KW-0336">GPI-anchor</keyword>
<dbReference type="InterPro" id="IPR000490">
    <property type="entry name" value="Glyco_hydro_17"/>
</dbReference>
<evidence type="ECO:0000256" key="16">
    <source>
        <dbReference type="ARBA" id="ARBA00033417"/>
    </source>
</evidence>
<dbReference type="InterPro" id="IPR012946">
    <property type="entry name" value="X8"/>
</dbReference>
<organism evidence="21 22">
    <name type="scientific">Cicer arietinum</name>
    <name type="common">Chickpea</name>
    <name type="synonym">Garbanzo</name>
    <dbReference type="NCBI Taxonomy" id="3827"/>
    <lineage>
        <taxon>Eukaryota</taxon>
        <taxon>Viridiplantae</taxon>
        <taxon>Streptophyta</taxon>
        <taxon>Embryophyta</taxon>
        <taxon>Tracheophyta</taxon>
        <taxon>Spermatophyta</taxon>
        <taxon>Magnoliopsida</taxon>
        <taxon>eudicotyledons</taxon>
        <taxon>Gunneridae</taxon>
        <taxon>Pentapetalae</taxon>
        <taxon>rosids</taxon>
        <taxon>fabids</taxon>
        <taxon>Fabales</taxon>
        <taxon>Fabaceae</taxon>
        <taxon>Papilionoideae</taxon>
        <taxon>50 kb inversion clade</taxon>
        <taxon>NPAAA clade</taxon>
        <taxon>Hologalegina</taxon>
        <taxon>IRL clade</taxon>
        <taxon>Cicereae</taxon>
        <taxon>Cicer</taxon>
    </lineage>
</organism>
<evidence type="ECO:0000256" key="5">
    <source>
        <dbReference type="ARBA" id="ARBA00022475"/>
    </source>
</evidence>
<dbReference type="Proteomes" id="UP000087171">
    <property type="component" value="Chromosome Ca5"/>
</dbReference>
<evidence type="ECO:0000313" key="22">
    <source>
        <dbReference type="RefSeq" id="XP_004502874.1"/>
    </source>
</evidence>
<dbReference type="GO" id="GO:0005886">
    <property type="term" value="C:plasma membrane"/>
    <property type="evidence" value="ECO:0007669"/>
    <property type="project" value="UniProtKB-SubCell"/>
</dbReference>
<dbReference type="Gene3D" id="3.20.20.80">
    <property type="entry name" value="Glycosidases"/>
    <property type="match status" value="1"/>
</dbReference>
<evidence type="ECO:0000256" key="18">
    <source>
        <dbReference type="RuleBase" id="RU004336"/>
    </source>
</evidence>
<evidence type="ECO:0000256" key="2">
    <source>
        <dbReference type="ARBA" id="ARBA00004609"/>
    </source>
</evidence>
<keyword evidence="10" id="KW-0472">Membrane</keyword>
<evidence type="ECO:0000256" key="17">
    <source>
        <dbReference type="RuleBase" id="RU004335"/>
    </source>
</evidence>
<evidence type="ECO:0000313" key="21">
    <source>
        <dbReference type="Proteomes" id="UP000087171"/>
    </source>
</evidence>
<dbReference type="FunFam" id="1.20.58.1040:FF:000002">
    <property type="entry name" value="Glucan endo-1,3-beta-glucosidase 8"/>
    <property type="match status" value="1"/>
</dbReference>
<evidence type="ECO:0000256" key="9">
    <source>
        <dbReference type="ARBA" id="ARBA00022821"/>
    </source>
</evidence>
<accession>A0A1S2YCL6</accession>
<dbReference type="Gene3D" id="1.20.58.1040">
    <property type="match status" value="1"/>
</dbReference>
<gene>
    <name evidence="22" type="primary">LOC101495021</name>
</gene>
<feature type="domain" description="X8" evidence="20">
    <location>
        <begin position="374"/>
        <end position="457"/>
    </location>
</feature>
<evidence type="ECO:0000256" key="11">
    <source>
        <dbReference type="ARBA" id="ARBA00023157"/>
    </source>
</evidence>
<dbReference type="PaxDb" id="3827-XP_004502874.1"/>
<evidence type="ECO:0000256" key="15">
    <source>
        <dbReference type="ARBA" id="ARBA00033335"/>
    </source>
</evidence>
<dbReference type="PANTHER" id="PTHR32227">
    <property type="entry name" value="GLUCAN ENDO-1,3-BETA-GLUCOSIDASE BG1-RELATED-RELATED"/>
    <property type="match status" value="1"/>
</dbReference>
<keyword evidence="11" id="KW-1015">Disulfide bond</keyword>
<reference evidence="22" key="2">
    <citation type="submission" date="2025-08" db="UniProtKB">
        <authorList>
            <consortium name="RefSeq"/>
        </authorList>
    </citation>
    <scope>IDENTIFICATION</scope>
    <source>
        <tissue evidence="22">Etiolated seedlings</tissue>
    </source>
</reference>
<keyword evidence="9" id="KW-0611">Plant defense</keyword>
<dbReference type="AlphaFoldDB" id="A0A1S2YCL6"/>
<reference evidence="21" key="1">
    <citation type="journal article" date="2013" name="Nat. Biotechnol.">
        <title>Draft genome sequence of chickpea (Cicer arietinum) provides a resource for trait improvement.</title>
        <authorList>
            <person name="Varshney R.K."/>
            <person name="Song C."/>
            <person name="Saxena R.K."/>
            <person name="Azam S."/>
            <person name="Yu S."/>
            <person name="Sharpe A.G."/>
            <person name="Cannon S."/>
            <person name="Baek J."/>
            <person name="Rosen B.D."/>
            <person name="Tar'an B."/>
            <person name="Millan T."/>
            <person name="Zhang X."/>
            <person name="Ramsay L.D."/>
            <person name="Iwata A."/>
            <person name="Wang Y."/>
            <person name="Nelson W."/>
            <person name="Farmer A.D."/>
            <person name="Gaur P.M."/>
            <person name="Soderlund C."/>
            <person name="Penmetsa R.V."/>
            <person name="Xu C."/>
            <person name="Bharti A.K."/>
            <person name="He W."/>
            <person name="Winter P."/>
            <person name="Zhao S."/>
            <person name="Hane J.K."/>
            <person name="Carrasquilla-Garcia N."/>
            <person name="Condie J.A."/>
            <person name="Upadhyaya H.D."/>
            <person name="Luo M.C."/>
            <person name="Thudi M."/>
            <person name="Gowda C.L."/>
            <person name="Singh N.P."/>
            <person name="Lichtenzveig J."/>
            <person name="Gali K.K."/>
            <person name="Rubio J."/>
            <person name="Nadarajan N."/>
            <person name="Dolezel J."/>
            <person name="Bansal K.C."/>
            <person name="Xu X."/>
            <person name="Edwards D."/>
            <person name="Zhang G."/>
            <person name="Kahl G."/>
            <person name="Gil J."/>
            <person name="Singh K.B."/>
            <person name="Datta S.K."/>
            <person name="Jackson S.A."/>
            <person name="Wang J."/>
            <person name="Cook D.R."/>
        </authorList>
    </citation>
    <scope>NUCLEOTIDE SEQUENCE [LARGE SCALE GENOMIC DNA]</scope>
    <source>
        <strain evidence="21">cv. CDC Frontier</strain>
    </source>
</reference>
<evidence type="ECO:0000256" key="10">
    <source>
        <dbReference type="ARBA" id="ARBA00023136"/>
    </source>
</evidence>
<dbReference type="OrthoDB" id="408788at2759"/>
<sequence>MARAEFSMVAVCLIIVLTYNQVKSVKGGESLSNVGVNWGALASHPMDPYIVTNMLKDNGIKKVKLFDADPWTVSAFAGTDIEIMVGIPNDQLSKFANSLSDAEDWVKENITKHLQNNLVNIRYVAVGNEPFLKSYGASFVKTTFPAMQNILKAIDKAGFGDKVKVTTALNADVYESNSNKPSDGDFRNDIRDVMNQILQFLHDRNSPFLVNIYPFLSLYQSEGFPEDFAFFDTQSRTIDDKNVQYSNVFDANLDTLVWALKKAGYPEMTIVVGEIGWPTDGDKNANTKNAKRFYQGFLKKMATKKGTPMLPGPMNVYLFSLFDENLKSIEPGNFERHWGIFRYDGQSKFPIDFSGNGEDKWPEGAKGVRYQENKWCVLSKEVKNMSLVPEALDYACAGADCTSLGYGSSCGNLGIAGNASYAFNQYFQTRDQSVEACDFNGLASIVTTDPSDGTCFFPIEIESAGDMITSMRLVTSFFIGLSIFFVTL</sequence>
<comment type="catalytic activity">
    <reaction evidence="1">
        <text>Hydrolysis of (1-&gt;3)-beta-D-glucosidic linkages in (1-&gt;3)-beta-D-glucans.</text>
        <dbReference type="EC" id="3.2.1.39"/>
    </reaction>
</comment>
<dbReference type="FunFam" id="3.20.20.80:FF:000008">
    <property type="entry name" value="Glucan endo-1,3-beta-glucosidase 5"/>
    <property type="match status" value="1"/>
</dbReference>
<evidence type="ECO:0000256" key="14">
    <source>
        <dbReference type="ARBA" id="ARBA00023295"/>
    </source>
</evidence>
<evidence type="ECO:0000256" key="4">
    <source>
        <dbReference type="ARBA" id="ARBA00012780"/>
    </source>
</evidence>
<dbReference type="InterPro" id="IPR017853">
    <property type="entry name" value="GH"/>
</dbReference>
<keyword evidence="8 18" id="KW-0378">Hydrolase</keyword>
<dbReference type="PROSITE" id="PS00587">
    <property type="entry name" value="GLYCOSYL_HYDROL_F17"/>
    <property type="match status" value="1"/>
</dbReference>
<feature type="chain" id="PRO_5010208037" description="glucan endo-1,3-beta-D-glucosidase" evidence="19">
    <location>
        <begin position="25"/>
        <end position="488"/>
    </location>
</feature>
<dbReference type="GO" id="GO:0042973">
    <property type="term" value="F:glucan endo-1,3-beta-D-glucosidase activity"/>
    <property type="evidence" value="ECO:0007669"/>
    <property type="project" value="UniProtKB-EC"/>
</dbReference>
<dbReference type="GeneID" id="101495021"/>
<dbReference type="SMART" id="SM00768">
    <property type="entry name" value="X8"/>
    <property type="match status" value="1"/>
</dbReference>
<dbReference type="Pfam" id="PF07983">
    <property type="entry name" value="X8"/>
    <property type="match status" value="1"/>
</dbReference>
<feature type="signal peptide" evidence="19">
    <location>
        <begin position="1"/>
        <end position="24"/>
    </location>
</feature>
<evidence type="ECO:0000259" key="20">
    <source>
        <dbReference type="SMART" id="SM00768"/>
    </source>
</evidence>
<dbReference type="EC" id="3.2.1.39" evidence="4"/>
<dbReference type="GO" id="GO:0098552">
    <property type="term" value="C:side of membrane"/>
    <property type="evidence" value="ECO:0007669"/>
    <property type="project" value="UniProtKB-KW"/>
</dbReference>
<keyword evidence="21" id="KW-1185">Reference proteome</keyword>
<dbReference type="KEGG" id="cam:101495021"/>
<comment type="subcellular location">
    <subcellularLocation>
        <location evidence="2">Cell membrane</location>
        <topology evidence="2">Lipid-anchor</topology>
        <topology evidence="2">GPI-anchor</topology>
    </subcellularLocation>
</comment>
<keyword evidence="13" id="KW-0449">Lipoprotein</keyword>